<evidence type="ECO:0000313" key="11">
    <source>
        <dbReference type="Proteomes" id="UP000077266"/>
    </source>
</evidence>
<dbReference type="Pfam" id="PF00454">
    <property type="entry name" value="PI3_PI4_kinase"/>
    <property type="match status" value="1"/>
</dbReference>
<dbReference type="Proteomes" id="UP000077266">
    <property type="component" value="Unassembled WGS sequence"/>
</dbReference>
<dbReference type="InterPro" id="IPR015433">
    <property type="entry name" value="PI3/4_kinase"/>
</dbReference>
<gene>
    <name evidence="10" type="ORF">EXIGLDRAFT_654018</name>
</gene>
<organism evidence="10 11">
    <name type="scientific">Exidia glandulosa HHB12029</name>
    <dbReference type="NCBI Taxonomy" id="1314781"/>
    <lineage>
        <taxon>Eukaryota</taxon>
        <taxon>Fungi</taxon>
        <taxon>Dikarya</taxon>
        <taxon>Basidiomycota</taxon>
        <taxon>Agaricomycotina</taxon>
        <taxon>Agaricomycetes</taxon>
        <taxon>Auriculariales</taxon>
        <taxon>Exidiaceae</taxon>
        <taxon>Exidia</taxon>
    </lineage>
</organism>
<dbReference type="FunFam" id="1.10.1070.11:FF:000012">
    <property type="entry name" value="Phosphatidylinositol 4-kinase alpha 1"/>
    <property type="match status" value="1"/>
</dbReference>
<comment type="catalytic activity">
    <reaction evidence="1">
        <text>a 1,2-diacyl-sn-glycero-3-phospho-(1D-myo-inositol) + ATP = a 1,2-diacyl-sn-glycero-3-phospho-(1D-myo-inositol 4-phosphate) + ADP + H(+)</text>
        <dbReference type="Rhea" id="RHEA:19877"/>
        <dbReference type="ChEBI" id="CHEBI:15378"/>
        <dbReference type="ChEBI" id="CHEBI:30616"/>
        <dbReference type="ChEBI" id="CHEBI:57880"/>
        <dbReference type="ChEBI" id="CHEBI:58178"/>
        <dbReference type="ChEBI" id="CHEBI:456216"/>
        <dbReference type="EC" id="2.7.1.67"/>
    </reaction>
</comment>
<comment type="similarity">
    <text evidence="2">Belongs to the PI3/PI4-kinase family. Type III PI4K subfamily.</text>
</comment>
<dbReference type="InterPro" id="IPR016024">
    <property type="entry name" value="ARM-type_fold"/>
</dbReference>
<dbReference type="FunFam" id="3.30.1010.10:FF:000014">
    <property type="entry name" value="Phosphatidylinositol 4-kinase STT4"/>
    <property type="match status" value="1"/>
</dbReference>
<dbReference type="OrthoDB" id="10264149at2759"/>
<evidence type="ECO:0000259" key="9">
    <source>
        <dbReference type="PROSITE" id="PS51545"/>
    </source>
</evidence>
<dbReference type="InterPro" id="IPR036940">
    <property type="entry name" value="PI3/4_kinase_cat_sf"/>
</dbReference>
<dbReference type="SMART" id="SM00146">
    <property type="entry name" value="PI3Kc"/>
    <property type="match status" value="1"/>
</dbReference>
<dbReference type="PROSITE" id="PS00915">
    <property type="entry name" value="PI3_4_KINASE_1"/>
    <property type="match status" value="1"/>
</dbReference>
<dbReference type="Pfam" id="PF19274">
    <property type="entry name" value="PI4K_N"/>
    <property type="match status" value="3"/>
</dbReference>
<dbReference type="GO" id="GO:0046854">
    <property type="term" value="P:phosphatidylinositol phosphate biosynthetic process"/>
    <property type="evidence" value="ECO:0007669"/>
    <property type="project" value="InterPro"/>
</dbReference>
<dbReference type="InterPro" id="IPR001263">
    <property type="entry name" value="PI3K_accessory_dom"/>
</dbReference>
<reference evidence="10 11" key="1">
    <citation type="journal article" date="2016" name="Mol. Biol. Evol.">
        <title>Comparative Genomics of Early-Diverging Mushroom-Forming Fungi Provides Insights into the Origins of Lignocellulose Decay Capabilities.</title>
        <authorList>
            <person name="Nagy L.G."/>
            <person name="Riley R."/>
            <person name="Tritt A."/>
            <person name="Adam C."/>
            <person name="Daum C."/>
            <person name="Floudas D."/>
            <person name="Sun H."/>
            <person name="Yadav J.S."/>
            <person name="Pangilinan J."/>
            <person name="Larsson K.H."/>
            <person name="Matsuura K."/>
            <person name="Barry K."/>
            <person name="Labutti K."/>
            <person name="Kuo R."/>
            <person name="Ohm R.A."/>
            <person name="Bhattacharya S.S."/>
            <person name="Shirouzu T."/>
            <person name="Yoshinaga Y."/>
            <person name="Martin F.M."/>
            <person name="Grigoriev I.V."/>
            <person name="Hibbett D.S."/>
        </authorList>
    </citation>
    <scope>NUCLEOTIDE SEQUENCE [LARGE SCALE GENOMIC DNA]</scope>
    <source>
        <strain evidence="10 11">HHB12029</strain>
    </source>
</reference>
<feature type="domain" description="PIK helical" evidence="9">
    <location>
        <begin position="1324"/>
        <end position="1510"/>
    </location>
</feature>
<dbReference type="SUPFAM" id="SSF56112">
    <property type="entry name" value="Protein kinase-like (PK-like)"/>
    <property type="match status" value="1"/>
</dbReference>
<dbReference type="PANTHER" id="PTHR10048:SF15">
    <property type="entry name" value="PHOSPHATIDYLINOSITOL 4-KINASE ALPHA"/>
    <property type="match status" value="1"/>
</dbReference>
<dbReference type="FunFam" id="1.25.40.70:FF:000011">
    <property type="entry name" value="Phosphatidylinositol 4-kinase alpha"/>
    <property type="match status" value="1"/>
</dbReference>
<dbReference type="GO" id="GO:0048015">
    <property type="term" value="P:phosphatidylinositol-mediated signaling"/>
    <property type="evidence" value="ECO:0007669"/>
    <property type="project" value="TreeGrafter"/>
</dbReference>
<evidence type="ECO:0000256" key="7">
    <source>
        <dbReference type="ARBA" id="ARBA00022840"/>
    </source>
</evidence>
<dbReference type="SUPFAM" id="SSF48371">
    <property type="entry name" value="ARM repeat"/>
    <property type="match status" value="1"/>
</dbReference>
<keyword evidence="11" id="KW-1185">Reference proteome</keyword>
<dbReference type="GO" id="GO:0005886">
    <property type="term" value="C:plasma membrane"/>
    <property type="evidence" value="ECO:0007669"/>
    <property type="project" value="TreeGrafter"/>
</dbReference>
<accession>A0A165DWM9</accession>
<protein>
    <recommendedName>
        <fullName evidence="3">1-phosphatidylinositol 4-kinase</fullName>
        <ecNumber evidence="3">2.7.1.67</ecNumber>
    </recommendedName>
</protein>
<keyword evidence="4" id="KW-0808">Transferase</keyword>
<keyword evidence="5" id="KW-0547">Nucleotide-binding</keyword>
<evidence type="ECO:0000256" key="2">
    <source>
        <dbReference type="ARBA" id="ARBA00006209"/>
    </source>
</evidence>
<dbReference type="EC" id="2.7.1.67" evidence="3"/>
<dbReference type="Pfam" id="PF00613">
    <property type="entry name" value="PI3Ka"/>
    <property type="match status" value="1"/>
</dbReference>
<dbReference type="EMBL" id="KV426185">
    <property type="protein sequence ID" value="KZV85532.1"/>
    <property type="molecule type" value="Genomic_DNA"/>
</dbReference>
<dbReference type="GO" id="GO:0005737">
    <property type="term" value="C:cytoplasm"/>
    <property type="evidence" value="ECO:0007669"/>
    <property type="project" value="TreeGrafter"/>
</dbReference>
<dbReference type="SMART" id="SM00145">
    <property type="entry name" value="PI3Ka"/>
    <property type="match status" value="1"/>
</dbReference>
<dbReference type="InterPro" id="IPR011009">
    <property type="entry name" value="Kinase-like_dom_sf"/>
</dbReference>
<dbReference type="Gene3D" id="1.10.1070.11">
    <property type="entry name" value="Phosphatidylinositol 3-/4-kinase, catalytic domain"/>
    <property type="match status" value="1"/>
</dbReference>
<dbReference type="STRING" id="1314781.A0A165DWM9"/>
<proteinExistence type="inferred from homology"/>
<dbReference type="CDD" id="cd05167">
    <property type="entry name" value="PI4Kc_III_alpha"/>
    <property type="match status" value="1"/>
</dbReference>
<dbReference type="GO" id="GO:0005524">
    <property type="term" value="F:ATP binding"/>
    <property type="evidence" value="ECO:0007669"/>
    <property type="project" value="UniProtKB-KW"/>
</dbReference>
<dbReference type="PROSITE" id="PS51545">
    <property type="entry name" value="PIK_HELICAL"/>
    <property type="match status" value="1"/>
</dbReference>
<evidence type="ECO:0000256" key="1">
    <source>
        <dbReference type="ARBA" id="ARBA00001686"/>
    </source>
</evidence>
<dbReference type="Gene3D" id="3.30.1010.10">
    <property type="entry name" value="Phosphatidylinositol 3-kinase Catalytic Subunit, Chain A, domain 4"/>
    <property type="match status" value="1"/>
</dbReference>
<dbReference type="Gene3D" id="1.25.40.70">
    <property type="entry name" value="Phosphatidylinositol 3-kinase, accessory domain (PIK)"/>
    <property type="match status" value="1"/>
</dbReference>
<evidence type="ECO:0000256" key="3">
    <source>
        <dbReference type="ARBA" id="ARBA00012169"/>
    </source>
</evidence>
<feature type="domain" description="PI3K/PI4K catalytic" evidence="8">
    <location>
        <begin position="1611"/>
        <end position="1875"/>
    </location>
</feature>
<dbReference type="InterPro" id="IPR045495">
    <property type="entry name" value="PI4K_N"/>
</dbReference>
<name>A0A165DWM9_EXIGL</name>
<evidence type="ECO:0000259" key="8">
    <source>
        <dbReference type="PROSITE" id="PS50290"/>
    </source>
</evidence>
<evidence type="ECO:0000256" key="4">
    <source>
        <dbReference type="ARBA" id="ARBA00022679"/>
    </source>
</evidence>
<evidence type="ECO:0000256" key="5">
    <source>
        <dbReference type="ARBA" id="ARBA00022741"/>
    </source>
</evidence>
<sequence length="1892" mass="211839">MSASMVHANIAFGELAPHLPEKDVENAVLVLIAILGDVVFIDFDSCLSWTDWALPDQLVYSTVSALLVLADTHQQHRAAIINAISNFVSQVLQHLRTAPPVAVLTQFAPAFHGFYRAIISNPFPWTLLEWLASHEALNSLMEVDVVSRLNSLVLDAQEHAQESQDDEQAEHIGIFSARYAQHGRPLSGYFMVCCVIEIGWTVLAQVLVPPAEQVDAATEHREAVAANNAWLSLMRKPGRVLDFDEGPDIVDALRATITSANTCFADLLLQLEEMDEPPNETYAWETMSESLKLASLCSVALQDLDGHLFSQLKLLLSDNSPIWENLIQESALKAVTVLAHNFPAIASTMIGQLRRFVTSPLPIFEIEFVSEMRAPPPLVAAARCMALCVKLAPGDDLILSNMYSLLNYIAATSKEISDGGSAVVIGQSPYIHPTENVSTIHSSDTGLRGRSEDQKRLIGITTISVVSQLALEFQEEEVTKLTISMLLQRLRFAEAAVEAAIAYNLVDLALAAPASAFVDITRAFSSISRFANADDPRLSGNMIVASQTRLAQELKRRPDLYDGYLTELLSLFTEKGIAVQTMATSEKHTLVPDMIEHLSALLLPIDALLSHGDFNPDINASADLVALFRNMWFLCVLFRFTALDTPRDALTDWRRSALSRIARKTPSIVLEDIQDYASSALDFNSVIRHDYATGAISKHRELLQRYMPIRAHEIRHLTPAQVVFLLTLHDLETLRSTEGLPSSLVSYFVNEGLNKPSELATCMDSISEEVIRRCIAELGSRVVEHGIPHAIPGELRLLLAASCHRIAKARDVASKYLHRLVNTFPSLLCDPSLVFAILEVLTLLRRACEGQSIDEFNPVYEFYSSRADIRLQLVDSYAIRDEILTQLYRNVQIWFKLALSRAPVEFQSTLQKYLASHETIAFADSVELGASVALHFADMISPVEKKIAQVPGSLSWAPDRSKVLTSQLACKEHFTGEAGGIRLANRRRTDELQKEPPEAAPQVELNALKARLSTTLTEIRQRRSTLSVSDLKRLLFRCASALIPMSERDFELQHYAVALPFEVFSPSSISVGIEIWAWLIEERPDLEMSLMMEIGRAWLETIENRRGIFSTQLNFEDPFYHEIGYSPTDKAVIDHEILTARRVLTPHVMILQMLLSRFQAVRYHKPGLIQLLLRIILKSAKAYSSMSTHPLAREARFSFLLFGFESLKSARMDAVSEAVFRESLYHCALHWFSVAPQWSFGSNKVQMDADVKLLVEFLDAVRRDTPKDAFNVSSLDASPPASLHANLKSHQQLLSLLLENEIIRLNVWSNPSHDPKRGADQLNSIERSFNDITWLQLVRTAWTIDPAIAIHMGTRFKTRTVQMEITRLVRAHTKDALGIPEAVKHLVGDRLDHTLSRDLRYLPLFAPVPPVIAINFFDPRFLSNPLTLQYAYRVLALHPVQLTFFFVPQIVQALRSDSNGYVERFILDTAKISQLFCHQIIWNMKANCFRDDMMEVEDPMKPTLERIIELIVAAMTAEARDFYEREFGFFGEVTSISGKLKPYIKKTKPEKKAKIDEEMAKIRVDVGVYLPSNPDGVVVDIDKKSGRPLQSHAKAPFMATFKVRKEKIILNTDPDSILDGEGGAETKATYEVWQQAIFKVGDDCRQDLLALQVIAMFKNIFNSVGLTLYLFPYRVTATAPGCGVIDVVPNSTSRDEMGRSKVNDLLGFFAAKYGGQDTIAFQRARLNFVQSMAAYSVACYILQIKDRHNGNIMIDGDGHIVHIDFGFLFDIGPGGVKFEPNSFKLTHEMILLMGGRGSQGYNTFVQMTVKAFLALRPYADQIVDAVALMLGTGLPSFKGEGTIKRLRDRFALDCTERQAADWMMAIVKDANENMRTTVYDEFQRLQNGIPYA</sequence>
<dbReference type="InterPro" id="IPR018936">
    <property type="entry name" value="PI3/4_kinase_CS"/>
</dbReference>
<dbReference type="InterPro" id="IPR000403">
    <property type="entry name" value="PI3/4_kinase_cat_dom"/>
</dbReference>
<keyword evidence="7" id="KW-0067">ATP-binding</keyword>
<evidence type="ECO:0000313" key="10">
    <source>
        <dbReference type="EMBL" id="KZV85532.1"/>
    </source>
</evidence>
<evidence type="ECO:0000256" key="6">
    <source>
        <dbReference type="ARBA" id="ARBA00022777"/>
    </source>
</evidence>
<dbReference type="GO" id="GO:0004430">
    <property type="term" value="F:1-phosphatidylinositol 4-kinase activity"/>
    <property type="evidence" value="ECO:0007669"/>
    <property type="project" value="UniProtKB-EC"/>
</dbReference>
<dbReference type="PROSITE" id="PS50290">
    <property type="entry name" value="PI3_4_KINASE_3"/>
    <property type="match status" value="1"/>
</dbReference>
<dbReference type="InterPro" id="IPR042236">
    <property type="entry name" value="PI3K_accessory_sf"/>
</dbReference>
<keyword evidence="6" id="KW-0418">Kinase</keyword>
<dbReference type="InParanoid" id="A0A165DWM9"/>
<dbReference type="PROSITE" id="PS00916">
    <property type="entry name" value="PI3_4_KINASE_2"/>
    <property type="match status" value="1"/>
</dbReference>
<dbReference type="FunCoup" id="A0A165DWM9">
    <property type="interactions" value="257"/>
</dbReference>
<dbReference type="PANTHER" id="PTHR10048">
    <property type="entry name" value="PHOSPHATIDYLINOSITOL KINASE"/>
    <property type="match status" value="1"/>
</dbReference>